<dbReference type="Proteomes" id="UP000070299">
    <property type="component" value="Unassembled WGS sequence"/>
</dbReference>
<sequence>MDDKFWEVVNKYINKADEIKEETSMPQASSSLLYAAARYNALNIISKYGEKEREEHTKQHIEIYEEFLRNSIQHLYDNRT</sequence>
<dbReference type="EMBL" id="LSNE01000007">
    <property type="protein sequence ID" value="KXI28246.1"/>
    <property type="molecule type" value="Genomic_DNA"/>
</dbReference>
<reference evidence="2" key="1">
    <citation type="submission" date="2016-02" db="EMBL/GenBank/DDBJ databases">
        <authorList>
            <person name="Schultz-Johansen M."/>
            <person name="Glaring M.A."/>
            <person name="Bech P.K."/>
            <person name="Stougaard P."/>
        </authorList>
    </citation>
    <scope>NUCLEOTIDE SEQUENCE [LARGE SCALE GENOMIC DNA]</scope>
    <source>
        <strain evidence="2">S66</strain>
    </source>
</reference>
<proteinExistence type="predicted"/>
<gene>
    <name evidence="1" type="ORF">AX660_17875</name>
</gene>
<evidence type="ECO:0000313" key="2">
    <source>
        <dbReference type="Proteomes" id="UP000070299"/>
    </source>
</evidence>
<dbReference type="AlphaFoldDB" id="A0A135ZZ32"/>
<keyword evidence="2" id="KW-1185">Reference proteome</keyword>
<accession>A0A135ZZ32</accession>
<dbReference type="Gene3D" id="1.10.287.3020">
    <property type="match status" value="1"/>
</dbReference>
<dbReference type="STRING" id="1799789.AX660_17875"/>
<dbReference type="RefSeq" id="WP_068378354.1">
    <property type="nucleotide sequence ID" value="NZ_LSNE01000007.1"/>
</dbReference>
<evidence type="ECO:0008006" key="3">
    <source>
        <dbReference type="Google" id="ProtNLM"/>
    </source>
</evidence>
<dbReference type="InterPro" id="IPR021490">
    <property type="entry name" value="DUF3144"/>
</dbReference>
<name>A0A135ZZ32_9ALTE</name>
<comment type="caution">
    <text evidence="1">The sequence shown here is derived from an EMBL/GenBank/DDBJ whole genome shotgun (WGS) entry which is preliminary data.</text>
</comment>
<protein>
    <recommendedName>
        <fullName evidence="3">DUF3144 domain-containing protein</fullName>
    </recommendedName>
</protein>
<evidence type="ECO:0000313" key="1">
    <source>
        <dbReference type="EMBL" id="KXI28246.1"/>
    </source>
</evidence>
<organism evidence="1 2">
    <name type="scientific">Paraglaciecola hydrolytica</name>
    <dbReference type="NCBI Taxonomy" id="1799789"/>
    <lineage>
        <taxon>Bacteria</taxon>
        <taxon>Pseudomonadati</taxon>
        <taxon>Pseudomonadota</taxon>
        <taxon>Gammaproteobacteria</taxon>
        <taxon>Alteromonadales</taxon>
        <taxon>Alteromonadaceae</taxon>
        <taxon>Paraglaciecola</taxon>
    </lineage>
</organism>
<dbReference type="Pfam" id="PF11342">
    <property type="entry name" value="DUF3144"/>
    <property type="match status" value="1"/>
</dbReference>